<dbReference type="InterPro" id="IPR036942">
    <property type="entry name" value="Beta-barrel_TonB_sf"/>
</dbReference>
<dbReference type="PANTHER" id="PTHR32552:SF81">
    <property type="entry name" value="TONB-DEPENDENT OUTER MEMBRANE RECEPTOR"/>
    <property type="match status" value="1"/>
</dbReference>
<evidence type="ECO:0000256" key="12">
    <source>
        <dbReference type="PROSITE-ProRule" id="PRU01360"/>
    </source>
</evidence>
<dbReference type="InterPro" id="IPR010917">
    <property type="entry name" value="TonB_rcpt_CS"/>
</dbReference>
<sequence>MKYRISLAALLATTAFVAAPALAQSTIEDPAAAEEHGGDIIVTAQKIEQRATDVPITISAITGERMAEIGVSDLDELSNYIPGLNIQEQSANNPGIVIRGITSDSGSAQQGPRVTLYYNGVDISRSRGSYQAIYDLERVEVIKGPQATLFGTASAVGAISLTSARPKPGYSGALTAAYGNYDSTLLSGFLNAGSDTLAGRVAFEWKKRDGYVENLSPRQEKELYSQDQLGVRASLRYTPADALTVDLIGTYDQQRNGGTPFISRVLPTEAGPGDPFGKANLGGSPLSEQALGDDQLGLNREVYDVNLTANYDFGSGVTFTTVNGYRKFDSREVFDADGSAAWFLEFAEISKGWQASHEGRFSYSDPQWRASFGWNVFVEDNFQNVPFSSEEGSFIQCLTALQGRPALPGAPAVPCVGFTPGVPTAANATALATGGRLTQIPYRSVYENQGRNDSYSMFADTTWIPTPALELTAGVRILIEQRKSGYRADVPVPLLPTLLPAEQRALLLAAGIGPSLLPGQIDTRGQTFTARRSYSAVLPRFNMLYRLTDDVNVFATISKGRRSPVVQLNARRLATGAPASNLQLVPEESVWNYEAGLKGSVGPVSGSLGVYYQKYDGFQVSVLQPNGTSLTQSAGTASNLGAEAELNVRATSWLNLFGNVGYINGGIDENESFASTFSGARFRLQPEWQAAAGFTINAPLGNGVRFFATPTVTHRSRIFFEVPNNIALSQGPVTLVNARAGVSFMDERFELAGFIRNATDERYLLDAGNTGGSFRTPTFIPAEPRFYGAQLTARF</sequence>
<evidence type="ECO:0000256" key="13">
    <source>
        <dbReference type="PROSITE-ProRule" id="PRU10144"/>
    </source>
</evidence>
<comment type="similarity">
    <text evidence="12 14">Belongs to the TonB-dependent receptor family.</text>
</comment>
<dbReference type="SUPFAM" id="SSF56935">
    <property type="entry name" value="Porins"/>
    <property type="match status" value="1"/>
</dbReference>
<dbReference type="PANTHER" id="PTHR32552">
    <property type="entry name" value="FERRICHROME IRON RECEPTOR-RELATED"/>
    <property type="match status" value="1"/>
</dbReference>
<keyword evidence="6 15" id="KW-0732">Signal</keyword>
<keyword evidence="19" id="KW-1185">Reference proteome</keyword>
<evidence type="ECO:0000259" key="16">
    <source>
        <dbReference type="Pfam" id="PF00593"/>
    </source>
</evidence>
<keyword evidence="11 12" id="KW-0998">Cell outer membrane</keyword>
<dbReference type="EMBL" id="JACIJF010000002">
    <property type="protein sequence ID" value="MBB5709926.1"/>
    <property type="molecule type" value="Genomic_DNA"/>
</dbReference>
<evidence type="ECO:0000256" key="11">
    <source>
        <dbReference type="ARBA" id="ARBA00023237"/>
    </source>
</evidence>
<feature type="domain" description="TonB-dependent receptor-like beta-barrel" evidence="16">
    <location>
        <begin position="286"/>
        <end position="757"/>
    </location>
</feature>
<keyword evidence="7" id="KW-0408">Iron</keyword>
<feature type="domain" description="TonB-dependent receptor plug" evidence="17">
    <location>
        <begin position="52"/>
        <end position="157"/>
    </location>
</feature>
<evidence type="ECO:0000256" key="10">
    <source>
        <dbReference type="ARBA" id="ARBA00023136"/>
    </source>
</evidence>
<keyword evidence="4" id="KW-0410">Iron transport</keyword>
<comment type="subcellular location">
    <subcellularLocation>
        <location evidence="1 12">Cell outer membrane</location>
        <topology evidence="1 12">Multi-pass membrane protein</topology>
    </subcellularLocation>
</comment>
<evidence type="ECO:0000256" key="5">
    <source>
        <dbReference type="ARBA" id="ARBA00022692"/>
    </source>
</evidence>
<dbReference type="RefSeq" id="WP_184085370.1">
    <property type="nucleotide sequence ID" value="NZ_JACIJF010000002.1"/>
</dbReference>
<keyword evidence="3 12" id="KW-1134">Transmembrane beta strand</keyword>
<feature type="chain" id="PRO_5032959534" evidence="15">
    <location>
        <begin position="24"/>
        <end position="795"/>
    </location>
</feature>
<reference evidence="18 19" key="1">
    <citation type="submission" date="2020-08" db="EMBL/GenBank/DDBJ databases">
        <title>Genomic Encyclopedia of Type Strains, Phase IV (KMG-IV): sequencing the most valuable type-strain genomes for metagenomic binning, comparative biology and taxonomic classification.</title>
        <authorList>
            <person name="Goeker M."/>
        </authorList>
    </citation>
    <scope>NUCLEOTIDE SEQUENCE [LARGE SCALE GENOMIC DNA]</scope>
    <source>
        <strain evidence="18 19">DSM 26736</strain>
    </source>
</reference>
<evidence type="ECO:0000256" key="1">
    <source>
        <dbReference type="ARBA" id="ARBA00004571"/>
    </source>
</evidence>
<keyword evidence="5 12" id="KW-0812">Transmembrane</keyword>
<keyword evidence="18" id="KW-0675">Receptor</keyword>
<dbReference type="PROSITE" id="PS52016">
    <property type="entry name" value="TONB_DEPENDENT_REC_3"/>
    <property type="match status" value="1"/>
</dbReference>
<keyword evidence="9 14" id="KW-0798">TonB box</keyword>
<evidence type="ECO:0000259" key="17">
    <source>
        <dbReference type="Pfam" id="PF07715"/>
    </source>
</evidence>
<evidence type="ECO:0000256" key="4">
    <source>
        <dbReference type="ARBA" id="ARBA00022496"/>
    </source>
</evidence>
<feature type="signal peptide" evidence="15">
    <location>
        <begin position="1"/>
        <end position="23"/>
    </location>
</feature>
<name>A0A840YKW7_9SPHN</name>
<dbReference type="Pfam" id="PF07715">
    <property type="entry name" value="Plug"/>
    <property type="match status" value="1"/>
</dbReference>
<evidence type="ECO:0000256" key="14">
    <source>
        <dbReference type="RuleBase" id="RU003357"/>
    </source>
</evidence>
<protein>
    <submittedName>
        <fullName evidence="18">Outer membrane receptor protein involved in Fe transport</fullName>
    </submittedName>
</protein>
<feature type="short sequence motif" description="TonB C-terminal box" evidence="13">
    <location>
        <begin position="778"/>
        <end position="795"/>
    </location>
</feature>
<gene>
    <name evidence="18" type="ORF">FHT02_001148</name>
</gene>
<keyword evidence="8" id="KW-0406">Ion transport</keyword>
<keyword evidence="10 12" id="KW-0472">Membrane</keyword>
<proteinExistence type="inferred from homology"/>
<dbReference type="InterPro" id="IPR039426">
    <property type="entry name" value="TonB-dep_rcpt-like"/>
</dbReference>
<dbReference type="GO" id="GO:0009279">
    <property type="term" value="C:cell outer membrane"/>
    <property type="evidence" value="ECO:0007669"/>
    <property type="project" value="UniProtKB-SubCell"/>
</dbReference>
<organism evidence="18 19">
    <name type="scientific">Sphingomonas xinjiangensis</name>
    <dbReference type="NCBI Taxonomy" id="643568"/>
    <lineage>
        <taxon>Bacteria</taxon>
        <taxon>Pseudomonadati</taxon>
        <taxon>Pseudomonadota</taxon>
        <taxon>Alphaproteobacteria</taxon>
        <taxon>Sphingomonadales</taxon>
        <taxon>Sphingomonadaceae</taxon>
        <taxon>Sphingomonas</taxon>
    </lineage>
</organism>
<evidence type="ECO:0000256" key="7">
    <source>
        <dbReference type="ARBA" id="ARBA00023004"/>
    </source>
</evidence>
<dbReference type="Proteomes" id="UP000527143">
    <property type="component" value="Unassembled WGS sequence"/>
</dbReference>
<dbReference type="GO" id="GO:0006826">
    <property type="term" value="P:iron ion transport"/>
    <property type="evidence" value="ECO:0007669"/>
    <property type="project" value="UniProtKB-KW"/>
</dbReference>
<evidence type="ECO:0000256" key="2">
    <source>
        <dbReference type="ARBA" id="ARBA00022448"/>
    </source>
</evidence>
<keyword evidence="2 12" id="KW-0813">Transport</keyword>
<evidence type="ECO:0000256" key="9">
    <source>
        <dbReference type="ARBA" id="ARBA00023077"/>
    </source>
</evidence>
<dbReference type="PROSITE" id="PS01156">
    <property type="entry name" value="TONB_DEPENDENT_REC_2"/>
    <property type="match status" value="1"/>
</dbReference>
<accession>A0A840YKW7</accession>
<dbReference type="InterPro" id="IPR012910">
    <property type="entry name" value="Plug_dom"/>
</dbReference>
<evidence type="ECO:0000256" key="15">
    <source>
        <dbReference type="SAM" id="SignalP"/>
    </source>
</evidence>
<dbReference type="Gene3D" id="2.40.170.20">
    <property type="entry name" value="TonB-dependent receptor, beta-barrel domain"/>
    <property type="match status" value="2"/>
</dbReference>
<dbReference type="Pfam" id="PF00593">
    <property type="entry name" value="TonB_dep_Rec_b-barrel"/>
    <property type="match status" value="1"/>
</dbReference>
<comment type="caution">
    <text evidence="18">The sequence shown here is derived from an EMBL/GenBank/DDBJ whole genome shotgun (WGS) entry which is preliminary data.</text>
</comment>
<dbReference type="InterPro" id="IPR000531">
    <property type="entry name" value="Beta-barrel_TonB"/>
</dbReference>
<evidence type="ECO:0000313" key="19">
    <source>
        <dbReference type="Proteomes" id="UP000527143"/>
    </source>
</evidence>
<evidence type="ECO:0000313" key="18">
    <source>
        <dbReference type="EMBL" id="MBB5709926.1"/>
    </source>
</evidence>
<evidence type="ECO:0000256" key="6">
    <source>
        <dbReference type="ARBA" id="ARBA00022729"/>
    </source>
</evidence>
<dbReference type="AlphaFoldDB" id="A0A840YKW7"/>
<evidence type="ECO:0000256" key="8">
    <source>
        <dbReference type="ARBA" id="ARBA00023065"/>
    </source>
</evidence>
<evidence type="ECO:0000256" key="3">
    <source>
        <dbReference type="ARBA" id="ARBA00022452"/>
    </source>
</evidence>